<accession>A0AAW0DM44</accession>
<dbReference type="InterPro" id="IPR027443">
    <property type="entry name" value="IPNS-like_sf"/>
</dbReference>
<feature type="domain" description="Fe2OG dioxygenase" evidence="3">
    <location>
        <begin position="179"/>
        <end position="283"/>
    </location>
</feature>
<dbReference type="Gene3D" id="2.60.120.330">
    <property type="entry name" value="B-lactam Antibiotic, Isopenicillin N Synthase, Chain"/>
    <property type="match status" value="1"/>
</dbReference>
<keyword evidence="1" id="KW-0560">Oxidoreductase</keyword>
<protein>
    <submittedName>
        <fullName evidence="4">1-aminocyclopropane-1-carboxylate oxidase</fullName>
    </submittedName>
</protein>
<keyword evidence="1" id="KW-0408">Iron</keyword>
<dbReference type="Proteomes" id="UP001362999">
    <property type="component" value="Unassembled WGS sequence"/>
</dbReference>
<dbReference type="InterPro" id="IPR005123">
    <property type="entry name" value="Oxoglu/Fe-dep_dioxygenase_dom"/>
</dbReference>
<sequence>MPSIHFPEFPEDIPTHPLLVIDYSLLVARDQNEIDKLWGAATNLGFWYLNNHGADELAEGMFQMAAETMRLPMEEKLKFEQGDDGNSFGYKAAGANAVDATGAPDTVEFINIAKDDALAWPQQARRTYPHTVNDHMNKTVTPFVKKSVEVNDTILQIFNDRLGLPPDALVKRHALKEFSGSETRVIKNPPTPNNPLKVAIGAHTDFGSLSFLHNRLGGLQVLVPGSEDWQYIKPLPGHAICNIGDALALYSGGILRSNLHRVVPPPGTQSQFERWSLVYFTRPGNNELLRALVEDSKMIADAVARTPEKSFETGCTSLEWFTRRIKNQRMKNRTGPETWMNSRGTEHQVAAT</sequence>
<evidence type="ECO:0000313" key="5">
    <source>
        <dbReference type="Proteomes" id="UP001362999"/>
    </source>
</evidence>
<gene>
    <name evidence="4" type="ORF">R3P38DRAFT_1467909</name>
</gene>
<dbReference type="PROSITE" id="PS51471">
    <property type="entry name" value="FE2OG_OXY"/>
    <property type="match status" value="1"/>
</dbReference>
<evidence type="ECO:0000256" key="2">
    <source>
        <dbReference type="SAM" id="MobiDB-lite"/>
    </source>
</evidence>
<organism evidence="4 5">
    <name type="scientific">Favolaschia claudopus</name>
    <dbReference type="NCBI Taxonomy" id="2862362"/>
    <lineage>
        <taxon>Eukaryota</taxon>
        <taxon>Fungi</taxon>
        <taxon>Dikarya</taxon>
        <taxon>Basidiomycota</taxon>
        <taxon>Agaricomycotina</taxon>
        <taxon>Agaricomycetes</taxon>
        <taxon>Agaricomycetidae</taxon>
        <taxon>Agaricales</taxon>
        <taxon>Marasmiineae</taxon>
        <taxon>Mycenaceae</taxon>
        <taxon>Favolaschia</taxon>
    </lineage>
</organism>
<keyword evidence="5" id="KW-1185">Reference proteome</keyword>
<dbReference type="EMBL" id="JAWWNJ010000006">
    <property type="protein sequence ID" value="KAK7053811.1"/>
    <property type="molecule type" value="Genomic_DNA"/>
</dbReference>
<dbReference type="InterPro" id="IPR050231">
    <property type="entry name" value="Iron_ascorbate_oxido_reductase"/>
</dbReference>
<reference evidence="4 5" key="1">
    <citation type="journal article" date="2024" name="J Genomics">
        <title>Draft genome sequencing and assembly of Favolaschia claudopus CIRM-BRFM 2984 isolated from oak limbs.</title>
        <authorList>
            <person name="Navarro D."/>
            <person name="Drula E."/>
            <person name="Chaduli D."/>
            <person name="Cazenave R."/>
            <person name="Ahrendt S."/>
            <person name="Wang J."/>
            <person name="Lipzen A."/>
            <person name="Daum C."/>
            <person name="Barry K."/>
            <person name="Grigoriev I.V."/>
            <person name="Favel A."/>
            <person name="Rosso M.N."/>
            <person name="Martin F."/>
        </authorList>
    </citation>
    <scope>NUCLEOTIDE SEQUENCE [LARGE SCALE GENOMIC DNA]</scope>
    <source>
        <strain evidence="4 5">CIRM-BRFM 2984</strain>
    </source>
</reference>
<proteinExistence type="inferred from homology"/>
<dbReference type="InterPro" id="IPR044861">
    <property type="entry name" value="IPNS-like_FE2OG_OXY"/>
</dbReference>
<dbReference type="GO" id="GO:0016491">
    <property type="term" value="F:oxidoreductase activity"/>
    <property type="evidence" value="ECO:0007669"/>
    <property type="project" value="UniProtKB-KW"/>
</dbReference>
<name>A0AAW0DM44_9AGAR</name>
<dbReference type="SUPFAM" id="SSF51197">
    <property type="entry name" value="Clavaminate synthase-like"/>
    <property type="match status" value="1"/>
</dbReference>
<dbReference type="AlphaFoldDB" id="A0AAW0DM44"/>
<keyword evidence="1" id="KW-0479">Metal-binding</keyword>
<evidence type="ECO:0000313" key="4">
    <source>
        <dbReference type="EMBL" id="KAK7053811.1"/>
    </source>
</evidence>
<comment type="similarity">
    <text evidence="1">Belongs to the iron/ascorbate-dependent oxidoreductase family.</text>
</comment>
<dbReference type="PANTHER" id="PTHR47990">
    <property type="entry name" value="2-OXOGLUTARATE (2OG) AND FE(II)-DEPENDENT OXYGENASE SUPERFAMILY PROTEIN-RELATED"/>
    <property type="match status" value="1"/>
</dbReference>
<dbReference type="Pfam" id="PF14226">
    <property type="entry name" value="DIOX_N"/>
    <property type="match status" value="1"/>
</dbReference>
<feature type="region of interest" description="Disordered" evidence="2">
    <location>
        <begin position="333"/>
        <end position="352"/>
    </location>
</feature>
<dbReference type="Pfam" id="PF03171">
    <property type="entry name" value="2OG-FeII_Oxy"/>
    <property type="match status" value="1"/>
</dbReference>
<comment type="caution">
    <text evidence="4">The sequence shown here is derived from an EMBL/GenBank/DDBJ whole genome shotgun (WGS) entry which is preliminary data.</text>
</comment>
<evidence type="ECO:0000259" key="3">
    <source>
        <dbReference type="PROSITE" id="PS51471"/>
    </source>
</evidence>
<dbReference type="InterPro" id="IPR026992">
    <property type="entry name" value="DIOX_N"/>
</dbReference>
<evidence type="ECO:0000256" key="1">
    <source>
        <dbReference type="RuleBase" id="RU003682"/>
    </source>
</evidence>
<dbReference type="GO" id="GO:0046872">
    <property type="term" value="F:metal ion binding"/>
    <property type="evidence" value="ECO:0007669"/>
    <property type="project" value="UniProtKB-KW"/>
</dbReference>